<gene>
    <name evidence="4" type="ORF">B0H17DRAFT_1183904</name>
</gene>
<keyword evidence="5" id="KW-1185">Reference proteome</keyword>
<dbReference type="EMBL" id="JARKIE010000189">
    <property type="protein sequence ID" value="KAJ7669097.1"/>
    <property type="molecule type" value="Genomic_DNA"/>
</dbReference>
<dbReference type="Pfam" id="PF24883">
    <property type="entry name" value="NPHP3_N"/>
    <property type="match status" value="1"/>
</dbReference>
<evidence type="ECO:0000313" key="5">
    <source>
        <dbReference type="Proteomes" id="UP001221757"/>
    </source>
</evidence>
<organism evidence="4 5">
    <name type="scientific">Mycena rosella</name>
    <name type="common">Pink bonnet</name>
    <name type="synonym">Agaricus rosellus</name>
    <dbReference type="NCBI Taxonomy" id="1033263"/>
    <lineage>
        <taxon>Eukaryota</taxon>
        <taxon>Fungi</taxon>
        <taxon>Dikarya</taxon>
        <taxon>Basidiomycota</taxon>
        <taxon>Agaricomycotina</taxon>
        <taxon>Agaricomycetes</taxon>
        <taxon>Agaricomycetidae</taxon>
        <taxon>Agaricales</taxon>
        <taxon>Marasmiineae</taxon>
        <taxon>Mycenaceae</taxon>
        <taxon>Mycena</taxon>
    </lineage>
</organism>
<dbReference type="PANTHER" id="PTHR10039">
    <property type="entry name" value="AMELOGENIN"/>
    <property type="match status" value="1"/>
</dbReference>
<name>A0AAD7CY80_MYCRO</name>
<feature type="domain" description="Nephrocystin 3-like N-terminal" evidence="3">
    <location>
        <begin position="224"/>
        <end position="309"/>
    </location>
</feature>
<sequence length="556" mass="62882">MSDHRRSHFRNWIHGKIHKKERESSSPSAPADPASTSPETEPTALSGGGITVDNIAAVLDLVQQIANIIQKVPVIAPAAALMSVILKTYKEVKDTNEKRDALLMNITDLSRDLCSTVLWMDATNHVDLIGRLKKDIETYARLLEKASTFIEEYDNQWALTHLAARTELGNKSNRLVDLAINQRADSNMLNKIHDTVLAGKLESWLQSPDMKQKHLETLQLRKDGTGLWLLEGDMLINWQDNPGLLWIVGRSGTGKSVLSSAVIANLGNDTQLFSALENCPPSPAIAFFYFDFKDKEGQAMNSASGAWALEQQYKSKFTGQTLPTYQDLLKIFEEILLESAAPTLFLMHLMSAKSLIILDCGLHFEAPQVVQKPVAPVDHQPTEANLRRWLRRIPSIMLESDLMQADINSLWSRNFESCKITGPIAQLIRWFRLAACLIVEISHCKWEEELDERLENLPNDLFGIYDRFLQAIRLDSFVYAEAALRWIMFSEDYQDLHELADAISFDFSDPTQYIYKPKRAREIKLCFPSAYLLNFSDNAPDGLSDNSLDNTSRNIR</sequence>
<dbReference type="Proteomes" id="UP001221757">
    <property type="component" value="Unassembled WGS sequence"/>
</dbReference>
<accession>A0AAD7CY80</accession>
<feature type="region of interest" description="Disordered" evidence="2">
    <location>
        <begin position="1"/>
        <end position="46"/>
    </location>
</feature>
<comment type="caution">
    <text evidence="4">The sequence shown here is derived from an EMBL/GenBank/DDBJ whole genome shotgun (WGS) entry which is preliminary data.</text>
</comment>
<feature type="compositionally biased region" description="Basic residues" evidence="2">
    <location>
        <begin position="1"/>
        <end position="19"/>
    </location>
</feature>
<dbReference type="AlphaFoldDB" id="A0AAD7CY80"/>
<dbReference type="PANTHER" id="PTHR10039:SF16">
    <property type="entry name" value="GPI INOSITOL-DEACYLASE"/>
    <property type="match status" value="1"/>
</dbReference>
<dbReference type="InterPro" id="IPR056884">
    <property type="entry name" value="NPHP3-like_N"/>
</dbReference>
<feature type="compositionally biased region" description="Low complexity" evidence="2">
    <location>
        <begin position="25"/>
        <end position="38"/>
    </location>
</feature>
<evidence type="ECO:0000256" key="2">
    <source>
        <dbReference type="SAM" id="MobiDB-lite"/>
    </source>
</evidence>
<protein>
    <recommendedName>
        <fullName evidence="3">Nephrocystin 3-like N-terminal domain-containing protein</fullName>
    </recommendedName>
</protein>
<proteinExistence type="predicted"/>
<evidence type="ECO:0000259" key="3">
    <source>
        <dbReference type="Pfam" id="PF24883"/>
    </source>
</evidence>
<keyword evidence="1" id="KW-0677">Repeat</keyword>
<evidence type="ECO:0000256" key="1">
    <source>
        <dbReference type="ARBA" id="ARBA00022737"/>
    </source>
</evidence>
<evidence type="ECO:0000313" key="4">
    <source>
        <dbReference type="EMBL" id="KAJ7669097.1"/>
    </source>
</evidence>
<reference evidence="4" key="1">
    <citation type="submission" date="2023-03" db="EMBL/GenBank/DDBJ databases">
        <title>Massive genome expansion in bonnet fungi (Mycena s.s.) driven by repeated elements and novel gene families across ecological guilds.</title>
        <authorList>
            <consortium name="Lawrence Berkeley National Laboratory"/>
            <person name="Harder C.B."/>
            <person name="Miyauchi S."/>
            <person name="Viragh M."/>
            <person name="Kuo A."/>
            <person name="Thoen E."/>
            <person name="Andreopoulos B."/>
            <person name="Lu D."/>
            <person name="Skrede I."/>
            <person name="Drula E."/>
            <person name="Henrissat B."/>
            <person name="Morin E."/>
            <person name="Kohler A."/>
            <person name="Barry K."/>
            <person name="LaButti K."/>
            <person name="Morin E."/>
            <person name="Salamov A."/>
            <person name="Lipzen A."/>
            <person name="Mereny Z."/>
            <person name="Hegedus B."/>
            <person name="Baldrian P."/>
            <person name="Stursova M."/>
            <person name="Weitz H."/>
            <person name="Taylor A."/>
            <person name="Grigoriev I.V."/>
            <person name="Nagy L.G."/>
            <person name="Martin F."/>
            <person name="Kauserud H."/>
        </authorList>
    </citation>
    <scope>NUCLEOTIDE SEQUENCE</scope>
    <source>
        <strain evidence="4">CBHHK067</strain>
    </source>
</reference>